<feature type="transmembrane region" description="Helical" evidence="2">
    <location>
        <begin position="301"/>
        <end position="318"/>
    </location>
</feature>
<evidence type="ECO:0000256" key="1">
    <source>
        <dbReference type="SAM" id="MobiDB-lite"/>
    </source>
</evidence>
<feature type="transmembrane region" description="Helical" evidence="2">
    <location>
        <begin position="723"/>
        <end position="742"/>
    </location>
</feature>
<reference evidence="3 4" key="1">
    <citation type="submission" date="2019-07" db="EMBL/GenBank/DDBJ databases">
        <title>Whole genome shotgun sequence of Cellulomonas composti NBRC 100758.</title>
        <authorList>
            <person name="Hosoyama A."/>
            <person name="Uohara A."/>
            <person name="Ohji S."/>
            <person name="Ichikawa N."/>
        </authorList>
    </citation>
    <scope>NUCLEOTIDE SEQUENCE [LARGE SCALE GENOMIC DNA]</scope>
    <source>
        <strain evidence="3 4">NBRC 100758</strain>
    </source>
</reference>
<evidence type="ECO:0000313" key="4">
    <source>
        <dbReference type="Proteomes" id="UP000321720"/>
    </source>
</evidence>
<sequence>MRDAVPGGARGGEPAMRVLWWRREAHDERPADVDVLELRVHGVANTPPAAMLGLAPTEIEQVEGDELGSFWCATPAARAVPRPADDPRAVPPGVRREAYSWGAMARLSTIPGLGKVTGTIAGLTRALWVLIIPFGFVNVAYWTRDADEPAGRRSSAGGGLVRLFGLLLTLLWVATVTTMTLGVVGAQCFGEKQQLDVAGQPAPVEYVMTCTALPGWMGSWARWTPGTRTVALSLVAILAVLLLAAVGSTGQVRYERRMSWTKANGMADAPHLRSGDVWPMLARRSFWTHARSSQAQWCQHLAAAFALLAGMLAWHHLYRDVPGCRQSRGFGEAGCLDPDLWATEASRPWMAMVVLALVVGIGAAWRTGSMRLDPTTQPTADDPGGAPDAAAGTGSGASTRLDVVLVVAGAAVLTWTLWRVGRLDDQTPWVVDGGPPFVGLAAVPTTIVAAMVLLAIASAGLRAHVGARVWVPLVVGSLLAGLVATLWQDGAAHAWGEVLAAVLAGALFLVVLVRGLRNPGRRAQGWGGRGPFVMLSIAAGVAMVLSAAAVLGLVAWLQAPAAAENATVPSAVSTALEAATSQDTLRDPVVVRLGTPQTLVTPEGYQDFAIVSVAVLLVLAVLLAVLGLRSAVLRRDDVPDVPVVPPVRRRDRVVDPDATPPSREAVAVQAGRHRATLAHRAERLVGALALFAFAALVATLRVGAPAPDAPVWVHDVWQVCVDWSTKAVVAGTGLIVASVVLAGSKKSLARPWGLLWDLMCFLPRAAHPFAPPCYAERVVPELRSRIDSWLGDDGNPMAERERERRRVVISAHSLGGVVAVAALFGRWDGVSGPFDKRVGLLTYGTQLRAYFGRFFPELLGPVALGTAPVAGARVWLADPWASLTPALAPPDPERPVPSPTLAETLDAAPSGRGAEPGAAARRSRWRSLWRRTDFIGFPVDGYAGSRIDSAAAEVDERAYLLTVAAHSGYPATPQYREELDRLVTTLRLVAPEEVPRAPTG</sequence>
<dbReference type="Proteomes" id="UP000321720">
    <property type="component" value="Unassembled WGS sequence"/>
</dbReference>
<dbReference type="EMBL" id="BJWG01000001">
    <property type="protein sequence ID" value="GEL93395.1"/>
    <property type="molecule type" value="Genomic_DNA"/>
</dbReference>
<feature type="transmembrane region" description="Helical" evidence="2">
    <location>
        <begin position="494"/>
        <end position="513"/>
    </location>
</feature>
<keyword evidence="4" id="KW-1185">Reference proteome</keyword>
<feature type="compositionally biased region" description="Pro residues" evidence="1">
    <location>
        <begin position="887"/>
        <end position="898"/>
    </location>
</feature>
<proteinExistence type="predicted"/>
<keyword evidence="2" id="KW-1133">Transmembrane helix</keyword>
<keyword evidence="2" id="KW-0812">Transmembrane</keyword>
<feature type="transmembrane region" description="Helical" evidence="2">
    <location>
        <begin position="807"/>
        <end position="827"/>
    </location>
</feature>
<feature type="transmembrane region" description="Helical" evidence="2">
    <location>
        <begin position="401"/>
        <end position="418"/>
    </location>
</feature>
<protein>
    <submittedName>
        <fullName evidence="3">Uncharacterized protein</fullName>
    </submittedName>
</protein>
<feature type="transmembrane region" description="Helical" evidence="2">
    <location>
        <begin position="438"/>
        <end position="457"/>
    </location>
</feature>
<feature type="compositionally biased region" description="Low complexity" evidence="1">
    <location>
        <begin position="378"/>
        <end position="395"/>
    </location>
</feature>
<feature type="transmembrane region" description="Helical" evidence="2">
    <location>
        <begin position="163"/>
        <end position="184"/>
    </location>
</feature>
<feature type="transmembrane region" description="Helical" evidence="2">
    <location>
        <begin position="608"/>
        <end position="628"/>
    </location>
</feature>
<feature type="region of interest" description="Disordered" evidence="1">
    <location>
        <begin position="886"/>
        <end position="919"/>
    </location>
</feature>
<feature type="transmembrane region" description="Helical" evidence="2">
    <location>
        <begin position="126"/>
        <end position="143"/>
    </location>
</feature>
<dbReference type="OrthoDB" id="4320047at2"/>
<feature type="transmembrane region" description="Helical" evidence="2">
    <location>
        <begin position="229"/>
        <end position="248"/>
    </location>
</feature>
<organism evidence="3 4">
    <name type="scientific">Cellulomonas composti</name>
    <dbReference type="NCBI Taxonomy" id="266130"/>
    <lineage>
        <taxon>Bacteria</taxon>
        <taxon>Bacillati</taxon>
        <taxon>Actinomycetota</taxon>
        <taxon>Actinomycetes</taxon>
        <taxon>Micrococcales</taxon>
        <taxon>Cellulomonadaceae</taxon>
        <taxon>Cellulomonas</taxon>
    </lineage>
</organism>
<feature type="transmembrane region" description="Helical" evidence="2">
    <location>
        <begin position="348"/>
        <end position="365"/>
    </location>
</feature>
<feature type="compositionally biased region" description="Low complexity" evidence="1">
    <location>
        <begin position="907"/>
        <end position="919"/>
    </location>
</feature>
<feature type="transmembrane region" description="Helical" evidence="2">
    <location>
        <begin position="684"/>
        <end position="703"/>
    </location>
</feature>
<name>A0A511J5X4_9CELL</name>
<gene>
    <name evidence="3" type="ORF">CCO02nite_00530</name>
</gene>
<feature type="region of interest" description="Disordered" evidence="1">
    <location>
        <begin position="372"/>
        <end position="395"/>
    </location>
</feature>
<feature type="transmembrane region" description="Helical" evidence="2">
    <location>
        <begin position="469"/>
        <end position="488"/>
    </location>
</feature>
<comment type="caution">
    <text evidence="3">The sequence shown here is derived from an EMBL/GenBank/DDBJ whole genome shotgun (WGS) entry which is preliminary data.</text>
</comment>
<dbReference type="RefSeq" id="WP_146840978.1">
    <property type="nucleotide sequence ID" value="NZ_BJWG01000001.1"/>
</dbReference>
<feature type="transmembrane region" description="Helical" evidence="2">
    <location>
        <begin position="533"/>
        <end position="557"/>
    </location>
</feature>
<accession>A0A511J5X4</accession>
<dbReference type="AlphaFoldDB" id="A0A511J5X4"/>
<evidence type="ECO:0000256" key="2">
    <source>
        <dbReference type="SAM" id="Phobius"/>
    </source>
</evidence>
<keyword evidence="2" id="KW-0472">Membrane</keyword>
<evidence type="ECO:0000313" key="3">
    <source>
        <dbReference type="EMBL" id="GEL93395.1"/>
    </source>
</evidence>